<evidence type="ECO:0000313" key="1">
    <source>
        <dbReference type="EMBL" id="QOW21681.1"/>
    </source>
</evidence>
<evidence type="ECO:0000313" key="2">
    <source>
        <dbReference type="Proteomes" id="UP000593932"/>
    </source>
</evidence>
<dbReference type="EMBL" id="CP063657">
    <property type="protein sequence ID" value="QOW21681.1"/>
    <property type="molecule type" value="Genomic_DNA"/>
</dbReference>
<dbReference type="RefSeq" id="WP_194034244.1">
    <property type="nucleotide sequence ID" value="NZ_CP063657.1"/>
</dbReference>
<name>A0A7S6UJX8_9GAMM</name>
<dbReference type="InterPro" id="IPR007739">
    <property type="entry name" value="RgpF"/>
</dbReference>
<organism evidence="1 2">
    <name type="scientific">Novilysobacter avium</name>
    <dbReference type="NCBI Taxonomy" id="2781023"/>
    <lineage>
        <taxon>Bacteria</taxon>
        <taxon>Pseudomonadati</taxon>
        <taxon>Pseudomonadota</taxon>
        <taxon>Gammaproteobacteria</taxon>
        <taxon>Lysobacterales</taxon>
        <taxon>Lysobacteraceae</taxon>
        <taxon>Novilysobacter</taxon>
    </lineage>
</organism>
<proteinExistence type="predicted"/>
<gene>
    <name evidence="1" type="ORF">INQ42_10655</name>
</gene>
<keyword evidence="2" id="KW-1185">Reference proteome</keyword>
<dbReference type="Pfam" id="PF05045">
    <property type="entry name" value="RgpF"/>
    <property type="match status" value="1"/>
</dbReference>
<sequence>MRAMKRVVKAAIRRLGSGYRHPEMAAVDALGIFDRARYLDLYPDVKAAGVDPLRHYVDSGAREGRSPCDLFNGVYYLSKNPDVRKARLNPLLHFCESGWRESRNPSADFDVDRYVQAHFRADKTEENPLLHYLAEGRRRGLEAWPVLDPRVEAIQDAGVFDVEYYLEQYPDVLESGMDPLVHYVRHGARENRNPSALFDGAWYLRNNHDVARKKRNPLLHFCQYGWKQLRNPCRDFDVWWYWSTHMDPAVEGENPLGHYMRVGRELGLDTRPPARVNQYPASGYRHVAGQPVRRVCLFAAYDADGVVDDYVLAYLRELARHADIYYLADSEMPPEELDKLTPHVKQAWAERHGEYDFGSYSRLAKKLGWDLLAEYDELLLVNDSCYLLRSLDEVFERMDARACDWWGLQATKGLASTRKNPANQFRQPIPVETVRGALLDQYERDYHYDFHVASYFVAYRRPVTSDPEFRNLIDSVVAQDNKRNIILKYEVGLTRHLIARGYAFDTFMPYLYPFHPMFTTWYFHLLGEGFPLLKRYLLSENHYFVPGLWNWKERILEKLPGADVDIIQRNLDRVVDPDRLHRNLHIGTERLVDNLDQPRKLLGNGEFLAADRVTPKHATWWGFPVCAFSDVFSGNERAVFEQVRDDPLIRKIIFTLGRPVEVTGANVTVVPLKSPRGQHLLMRCGKTCSSSTAPPGIWCIRWPAICITLSIFGTASRSSASAMRLRTWCRSWTGLPWSTSAAAP</sequence>
<reference evidence="1 2" key="1">
    <citation type="submission" date="2020-10" db="EMBL/GenBank/DDBJ databases">
        <title>complete genome sequencing of Lysobacter sp. H23M41.</title>
        <authorList>
            <person name="Bae J.-W."/>
            <person name="Lee S.-Y."/>
        </authorList>
    </citation>
    <scope>NUCLEOTIDE SEQUENCE [LARGE SCALE GENOMIC DNA]</scope>
    <source>
        <strain evidence="1 2">H23M41</strain>
    </source>
</reference>
<protein>
    <submittedName>
        <fullName evidence="1">Uncharacterized protein</fullName>
    </submittedName>
</protein>
<dbReference type="Proteomes" id="UP000593932">
    <property type="component" value="Chromosome"/>
</dbReference>
<accession>A0A7S6UJX8</accession>